<dbReference type="eggNOG" id="ENOG5033B5H">
    <property type="taxonomic scope" value="Bacteria"/>
</dbReference>
<dbReference type="HOGENOM" id="CLU_782672_0_0_6"/>
<evidence type="ECO:0000313" key="1">
    <source>
        <dbReference type="EMBL" id="AGH46310.1"/>
    </source>
</evidence>
<proteinExistence type="predicted"/>
<name>K7ADL7_9ALTE</name>
<keyword evidence="2" id="KW-1185">Reference proteome</keyword>
<dbReference type="SUPFAM" id="SSF52540">
    <property type="entry name" value="P-loop containing nucleoside triphosphate hydrolases"/>
    <property type="match status" value="1"/>
</dbReference>
<dbReference type="Gene3D" id="3.40.50.300">
    <property type="entry name" value="P-loop containing nucleotide triphosphate hydrolases"/>
    <property type="match status" value="1"/>
</dbReference>
<organism evidence="1 2">
    <name type="scientific">Paraglaciecola psychrophila 170</name>
    <dbReference type="NCBI Taxonomy" id="1129794"/>
    <lineage>
        <taxon>Bacteria</taxon>
        <taxon>Pseudomonadati</taxon>
        <taxon>Pseudomonadota</taxon>
        <taxon>Gammaproteobacteria</taxon>
        <taxon>Alteromonadales</taxon>
        <taxon>Alteromonadaceae</taxon>
        <taxon>Paraglaciecola</taxon>
    </lineage>
</organism>
<sequence>MRRLILHIGSHKTGSTSIQKFLLKNRNSLKEIGWILFCERPDGTESVHGNANSWVSFSGEKKEFKAKLDKRLFSALNKTTGNMIMSCEELSWLYQSEEIQYVFDELSQIFNDIKVICYIRRQDKHLLSHYHQGFRYPHSSARDFFGNTICIVPTHLKYYQNYLDYTEKLSCWAVSFGGNNLYVREFSRDKFEGENVVSDFLKILNLNIKFDPDDESEPVNESLNLVQTIVNYAVFNSRNELWYELGRRKFTGNMAFHSDNKPQLDQASQNAIMVNYYVTNKKLSKYVPDLSSNWVSPTPEPMEELDAFKPMPEEEYKNAVQAIVSYYDGLSILGFVKIKYRRFVESHWGKRNIR</sequence>
<dbReference type="PATRIC" id="fig|1129794.4.peg.4186"/>
<gene>
    <name evidence="1" type="ORF">C427_4205</name>
</gene>
<accession>K7ADL7</accession>
<dbReference type="EMBL" id="CP003837">
    <property type="protein sequence ID" value="AGH46310.1"/>
    <property type="molecule type" value="Genomic_DNA"/>
</dbReference>
<dbReference type="STRING" id="1129794.C427_4205"/>
<protein>
    <recommendedName>
        <fullName evidence="3">Sulfotransferase domain-containing protein</fullName>
    </recommendedName>
</protein>
<dbReference type="InterPro" id="IPR027417">
    <property type="entry name" value="P-loop_NTPase"/>
</dbReference>
<dbReference type="AlphaFoldDB" id="K7ADL7"/>
<evidence type="ECO:0000313" key="2">
    <source>
        <dbReference type="Proteomes" id="UP000011864"/>
    </source>
</evidence>
<reference evidence="1 2" key="1">
    <citation type="journal article" date="2013" name="Genome Announc.">
        <title>Complete Genome Sequence of Glaciecola psychrophila Strain 170T.</title>
        <authorList>
            <person name="Yin J."/>
            <person name="Chen J."/>
            <person name="Liu G."/>
            <person name="Yu Y."/>
            <person name="Song L."/>
            <person name="Wang X."/>
            <person name="Qu X."/>
        </authorList>
    </citation>
    <scope>NUCLEOTIDE SEQUENCE [LARGE SCALE GENOMIC DNA]</scope>
    <source>
        <strain evidence="1 2">170</strain>
    </source>
</reference>
<dbReference type="Proteomes" id="UP000011864">
    <property type="component" value="Chromosome"/>
</dbReference>
<dbReference type="OrthoDB" id="547265at2"/>
<evidence type="ECO:0008006" key="3">
    <source>
        <dbReference type="Google" id="ProtNLM"/>
    </source>
</evidence>
<dbReference type="KEGG" id="gps:C427_4205"/>